<gene>
    <name evidence="17" type="ORF">FSUBG_13054</name>
</gene>
<comment type="pathway">
    <text evidence="3">Sphingolipid metabolism.</text>
</comment>
<dbReference type="Proteomes" id="UP000547976">
    <property type="component" value="Unassembled WGS sequence"/>
</dbReference>
<dbReference type="PANTHER" id="PTHR47844">
    <property type="entry name" value="SYNTHASE CPS1, PUTATIVE (AFU_ORTHOLOGUE AFUA_7G02500)-RELATED"/>
    <property type="match status" value="1"/>
</dbReference>
<keyword evidence="7" id="KW-0328">Glycosyltransferase</keyword>
<protein>
    <recommendedName>
        <fullName evidence="6">Ceramide glucosyltransferase</fullName>
        <ecNumber evidence="5">2.4.1.80</ecNumber>
    </recommendedName>
    <alternativeName>
        <fullName evidence="14">Glucosylceramide synthase</fullName>
    </alternativeName>
    <alternativeName>
        <fullName evidence="15">UDP-glucose ceramide glucosyltransferase</fullName>
    </alternativeName>
    <alternativeName>
        <fullName evidence="13">UDP-glucose:N-acylsphingosine D-glucosyltransferase</fullName>
    </alternativeName>
</protein>
<evidence type="ECO:0000256" key="15">
    <source>
        <dbReference type="ARBA" id="ARBA00032575"/>
    </source>
</evidence>
<dbReference type="RefSeq" id="XP_036531479.1">
    <property type="nucleotide sequence ID" value="XM_036677905.1"/>
</dbReference>
<evidence type="ECO:0000256" key="5">
    <source>
        <dbReference type="ARBA" id="ARBA00012699"/>
    </source>
</evidence>
<reference evidence="17 18" key="1">
    <citation type="submission" date="2020-05" db="EMBL/GenBank/DDBJ databases">
        <title>Identification and distribution of gene clusters putatively required for synthesis of sphingolipid metabolism inhibitors in phylogenetically diverse species of the filamentous fungus Fusarium.</title>
        <authorList>
            <person name="Kim H.-S."/>
            <person name="Busman M."/>
            <person name="Brown D.W."/>
            <person name="Divon H."/>
            <person name="Uhlig S."/>
            <person name="Proctor R.H."/>
        </authorList>
    </citation>
    <scope>NUCLEOTIDE SEQUENCE [LARGE SCALE GENOMIC DNA]</scope>
    <source>
        <strain evidence="17 18">NRRL 66333</strain>
    </source>
</reference>
<evidence type="ECO:0000256" key="6">
    <source>
        <dbReference type="ARBA" id="ARBA00019988"/>
    </source>
</evidence>
<comment type="pathway">
    <text evidence="2">Lipid metabolism; sphingolipid metabolism.</text>
</comment>
<name>A0A8H5NYU7_GIBSU</name>
<dbReference type="AlphaFoldDB" id="A0A8H5NYU7"/>
<comment type="similarity">
    <text evidence="4">Belongs to the glycosyltransferase 2 family.</text>
</comment>
<keyword evidence="18" id="KW-1185">Reference proteome</keyword>
<evidence type="ECO:0000256" key="3">
    <source>
        <dbReference type="ARBA" id="ARBA00004991"/>
    </source>
</evidence>
<proteinExistence type="inferred from homology"/>
<sequence>MGFRLQAADPGAIVSIVILAIIIAIRISGFAILQYGRWKYWYIDGRFNGSKAVSVILTIHDSNDPNLVDYVRSILKNKPECLLITTNNRKAQHRVDGKLKGLRFAFSDTKIRVGTVNEPNRRREIAHALDSVDTPFVVLTDQGVHWGEGFLKSVIIPFANHRVGCVTVPMMARKRDGIWGSFWTCLFSCYYCLVTERNRALNAFDSSVVFTGSPIMFRTKLVAQPRFKQQFEVDPCLNRRHGVHKADEYLFFNRYFLQEEGPHEEPCLVVFQDMPEVMVSVDRPSIAGFLSEYLQMTRNLWRLSRVMIRRKERSDDYGFGGTLIMAVLVGCPAYYFLGILKLVELATAWKADVELISEEEVKVRKGDLEAVRYHEARADIEEPPWISECMELERPQGELRPLPDFPLYVIAE</sequence>
<evidence type="ECO:0000256" key="13">
    <source>
        <dbReference type="ARBA" id="ARBA00031017"/>
    </source>
</evidence>
<evidence type="ECO:0000256" key="14">
    <source>
        <dbReference type="ARBA" id="ARBA00031543"/>
    </source>
</evidence>
<evidence type="ECO:0000256" key="7">
    <source>
        <dbReference type="ARBA" id="ARBA00022676"/>
    </source>
</evidence>
<evidence type="ECO:0000256" key="10">
    <source>
        <dbReference type="ARBA" id="ARBA00022989"/>
    </source>
</evidence>
<evidence type="ECO:0000256" key="2">
    <source>
        <dbReference type="ARBA" id="ARBA00004760"/>
    </source>
</evidence>
<evidence type="ECO:0000256" key="12">
    <source>
        <dbReference type="ARBA" id="ARBA00023180"/>
    </source>
</evidence>
<dbReference type="InterPro" id="IPR029044">
    <property type="entry name" value="Nucleotide-diphossugar_trans"/>
</dbReference>
<evidence type="ECO:0000256" key="4">
    <source>
        <dbReference type="ARBA" id="ARBA00006739"/>
    </source>
</evidence>
<comment type="caution">
    <text evidence="17">The sequence shown here is derived from an EMBL/GenBank/DDBJ whole genome shotgun (WGS) entry which is preliminary data.</text>
</comment>
<evidence type="ECO:0000256" key="16">
    <source>
        <dbReference type="SAM" id="Phobius"/>
    </source>
</evidence>
<dbReference type="Pfam" id="PF13506">
    <property type="entry name" value="Glyco_transf_21"/>
    <property type="match status" value="1"/>
</dbReference>
<dbReference type="EC" id="2.4.1.80" evidence="5"/>
<keyword evidence="8" id="KW-0808">Transferase</keyword>
<dbReference type="InterPro" id="IPR052427">
    <property type="entry name" value="Glycosyltrans_GT2/GT47"/>
</dbReference>
<organism evidence="17 18">
    <name type="scientific">Gibberella subglutinans</name>
    <name type="common">Fusarium subglutinans</name>
    <dbReference type="NCBI Taxonomy" id="42677"/>
    <lineage>
        <taxon>Eukaryota</taxon>
        <taxon>Fungi</taxon>
        <taxon>Dikarya</taxon>
        <taxon>Ascomycota</taxon>
        <taxon>Pezizomycotina</taxon>
        <taxon>Sordariomycetes</taxon>
        <taxon>Hypocreomycetidae</taxon>
        <taxon>Hypocreales</taxon>
        <taxon>Nectriaceae</taxon>
        <taxon>Fusarium</taxon>
        <taxon>Fusarium fujikuroi species complex</taxon>
    </lineage>
</organism>
<evidence type="ECO:0000256" key="9">
    <source>
        <dbReference type="ARBA" id="ARBA00022692"/>
    </source>
</evidence>
<evidence type="ECO:0000256" key="8">
    <source>
        <dbReference type="ARBA" id="ARBA00022679"/>
    </source>
</evidence>
<accession>A0A8H5NYU7</accession>
<evidence type="ECO:0000256" key="1">
    <source>
        <dbReference type="ARBA" id="ARBA00004141"/>
    </source>
</evidence>
<dbReference type="GeneID" id="59312623"/>
<dbReference type="InterPro" id="IPR025993">
    <property type="entry name" value="Ceramide_glucosylTrfase"/>
</dbReference>
<comment type="subcellular location">
    <subcellularLocation>
        <location evidence="1">Membrane</location>
        <topology evidence="1">Multi-pass membrane protein</topology>
    </subcellularLocation>
</comment>
<keyword evidence="11 16" id="KW-0472">Membrane</keyword>
<feature type="transmembrane region" description="Helical" evidence="16">
    <location>
        <begin position="317"/>
        <end position="337"/>
    </location>
</feature>
<dbReference type="OrthoDB" id="5096213at2759"/>
<dbReference type="GO" id="GO:0016020">
    <property type="term" value="C:membrane"/>
    <property type="evidence" value="ECO:0007669"/>
    <property type="project" value="UniProtKB-SubCell"/>
</dbReference>
<dbReference type="PANTHER" id="PTHR47844:SF1">
    <property type="entry name" value="EXOSTOSIN-LIKE 2"/>
    <property type="match status" value="1"/>
</dbReference>
<evidence type="ECO:0000313" key="18">
    <source>
        <dbReference type="Proteomes" id="UP000547976"/>
    </source>
</evidence>
<keyword evidence="12" id="KW-0325">Glycoprotein</keyword>
<evidence type="ECO:0000256" key="11">
    <source>
        <dbReference type="ARBA" id="ARBA00023136"/>
    </source>
</evidence>
<evidence type="ECO:0000313" key="17">
    <source>
        <dbReference type="EMBL" id="KAF5583642.1"/>
    </source>
</evidence>
<keyword evidence="10 16" id="KW-1133">Transmembrane helix</keyword>
<keyword evidence="9 16" id="KW-0812">Transmembrane</keyword>
<dbReference type="EMBL" id="JAAOAV010000306">
    <property type="protein sequence ID" value="KAF5583642.1"/>
    <property type="molecule type" value="Genomic_DNA"/>
</dbReference>
<dbReference type="GO" id="GO:0016757">
    <property type="term" value="F:glycosyltransferase activity"/>
    <property type="evidence" value="ECO:0007669"/>
    <property type="project" value="UniProtKB-KW"/>
</dbReference>
<dbReference type="SUPFAM" id="SSF53448">
    <property type="entry name" value="Nucleotide-diphospho-sugar transferases"/>
    <property type="match status" value="1"/>
</dbReference>
<feature type="transmembrane region" description="Helical" evidence="16">
    <location>
        <begin position="12"/>
        <end position="33"/>
    </location>
</feature>